<dbReference type="Pfam" id="PF00912">
    <property type="entry name" value="Transgly"/>
    <property type="match status" value="1"/>
</dbReference>
<evidence type="ECO:0000256" key="4">
    <source>
        <dbReference type="ARBA" id="ARBA00022670"/>
    </source>
</evidence>
<sequence>MLTSVLLAIGGFYAIFFAGKTYSIRQAVDAMAVSSSIYDENNKPVVQLGGANREYVKLKDIKSPELAKAFVAVEDERFREHNGVDFRGLGRAVVRNIISFGKGEGASTITMQVSRNIVLKDSEKTYSRKLSEMAVAMSLEREDSKDTILEKYLNYIELGNDVRGVKMAAKIYFGKDITEQKLKPQEIALLAGLPKAPYGYNPYVNKEEALNRRNTVLNKMAEHTPGGQIITKAEAEKAKKTSLGVNKKYLKRGQYAAYRDYVLSEIKERYSSIAGDPVKLKDFVNGGYKIKTSFNPKAQLAAERALKKDSYFKNKKGQVDKKLDSGLTLMNWRNGEVVAVGGGRNYVTGNLSRATLKVPPGSVIKPITVYAPAVKDYNFNEYTTSFGKVPMQELVSKSLNTPTVRLLNYYVTVSAAANYAEKAGIKLDKKDKRSYTALGLGDFIPGTSTLEMAQAYSALANNGNNTEAHAVVKIINRDGKVVKPDKPIAKSKQVYDPKTAYYMTRMLKKAVQPYVWLDDERPVAGKTATTIPNASWFVGYSTDYVAAVNVFKDGDTPTDLRVGDFATSIWKDVMTVAEEGKPITDFKRPPGVKEPLPPFEPWKDNEQSPRGDQDDDTHPPGRSFGGDSQPQGGGIPGQQQGYQGDQTRP</sequence>
<keyword evidence="4" id="KW-0645">Protease</keyword>
<reference evidence="18 19" key="1">
    <citation type="submission" date="2016-10" db="EMBL/GenBank/DDBJ databases">
        <authorList>
            <person name="de Groot N.N."/>
        </authorList>
    </citation>
    <scope>NUCLEOTIDE SEQUENCE [LARGE SCALE GENOMIC DNA]</scope>
    <source>
        <strain evidence="18 19">DSM 45610</strain>
    </source>
</reference>
<keyword evidence="9" id="KW-0573">Peptidoglycan synthesis</keyword>
<dbReference type="GO" id="GO:0030288">
    <property type="term" value="C:outer membrane-bounded periplasmic space"/>
    <property type="evidence" value="ECO:0007669"/>
    <property type="project" value="TreeGrafter"/>
</dbReference>
<keyword evidence="10" id="KW-0472">Membrane</keyword>
<dbReference type="InterPro" id="IPR036950">
    <property type="entry name" value="PBP_transglycosylase"/>
</dbReference>
<name>A0A1H2ZK99_9BACL</name>
<dbReference type="GO" id="GO:0006508">
    <property type="term" value="P:proteolysis"/>
    <property type="evidence" value="ECO:0007669"/>
    <property type="project" value="UniProtKB-KW"/>
</dbReference>
<keyword evidence="3" id="KW-0121">Carboxypeptidase</keyword>
<comment type="catalytic activity">
    <reaction evidence="13">
        <text>Preferential cleavage: (Ac)2-L-Lys-D-Ala-|-D-Ala. Also transpeptidation of peptidyl-alanyl moieties that are N-acyl substituents of D-alanine.</text>
        <dbReference type="EC" id="3.4.16.4"/>
    </reaction>
</comment>
<keyword evidence="6" id="KW-0808">Transferase</keyword>
<feature type="region of interest" description="Disordered" evidence="15">
    <location>
        <begin position="581"/>
        <end position="649"/>
    </location>
</feature>
<evidence type="ECO:0000259" key="17">
    <source>
        <dbReference type="Pfam" id="PF00912"/>
    </source>
</evidence>
<dbReference type="GO" id="GO:0008360">
    <property type="term" value="P:regulation of cell shape"/>
    <property type="evidence" value="ECO:0007669"/>
    <property type="project" value="UniProtKB-KW"/>
</dbReference>
<evidence type="ECO:0000256" key="10">
    <source>
        <dbReference type="ARBA" id="ARBA00023136"/>
    </source>
</evidence>
<evidence type="ECO:0000256" key="9">
    <source>
        <dbReference type="ARBA" id="ARBA00022984"/>
    </source>
</evidence>
<keyword evidence="2" id="KW-1003">Cell membrane</keyword>
<proteinExistence type="predicted"/>
<accession>A0A1H2ZK99</accession>
<dbReference type="PANTHER" id="PTHR32282:SF11">
    <property type="entry name" value="PENICILLIN-BINDING PROTEIN 1B"/>
    <property type="match status" value="1"/>
</dbReference>
<feature type="domain" description="Penicillin-binding protein transpeptidase" evidence="16">
    <location>
        <begin position="420"/>
        <end position="550"/>
    </location>
</feature>
<dbReference type="STRING" id="1048340.SAMN05444487_111104"/>
<evidence type="ECO:0000256" key="7">
    <source>
        <dbReference type="ARBA" id="ARBA00022801"/>
    </source>
</evidence>
<evidence type="ECO:0000256" key="5">
    <source>
        <dbReference type="ARBA" id="ARBA00022676"/>
    </source>
</evidence>
<evidence type="ECO:0000256" key="6">
    <source>
        <dbReference type="ARBA" id="ARBA00022679"/>
    </source>
</evidence>
<evidence type="ECO:0000313" key="19">
    <source>
        <dbReference type="Proteomes" id="UP000198534"/>
    </source>
</evidence>
<keyword evidence="19" id="KW-1185">Reference proteome</keyword>
<keyword evidence="11" id="KW-0511">Multifunctional enzyme</keyword>
<comment type="subcellular location">
    <subcellularLocation>
        <location evidence="1">Cell membrane</location>
    </subcellularLocation>
</comment>
<evidence type="ECO:0000256" key="14">
    <source>
        <dbReference type="ARBA" id="ARBA00049902"/>
    </source>
</evidence>
<keyword evidence="12" id="KW-0961">Cell wall biogenesis/degradation</keyword>
<dbReference type="PANTHER" id="PTHR32282">
    <property type="entry name" value="BINDING PROTEIN TRANSPEPTIDASE, PUTATIVE-RELATED"/>
    <property type="match status" value="1"/>
</dbReference>
<dbReference type="GO" id="GO:0008658">
    <property type="term" value="F:penicillin binding"/>
    <property type="evidence" value="ECO:0007669"/>
    <property type="project" value="InterPro"/>
</dbReference>
<dbReference type="InterPro" id="IPR012338">
    <property type="entry name" value="Beta-lactam/transpept-like"/>
</dbReference>
<dbReference type="Gene3D" id="3.40.710.10">
    <property type="entry name" value="DD-peptidase/beta-lactamase superfamily"/>
    <property type="match status" value="1"/>
</dbReference>
<evidence type="ECO:0000313" key="18">
    <source>
        <dbReference type="EMBL" id="SDX17840.1"/>
    </source>
</evidence>
<feature type="compositionally biased region" description="Low complexity" evidence="15">
    <location>
        <begin position="637"/>
        <end position="649"/>
    </location>
</feature>
<dbReference type="InterPro" id="IPR001264">
    <property type="entry name" value="Glyco_trans_51"/>
</dbReference>
<evidence type="ECO:0000259" key="16">
    <source>
        <dbReference type="Pfam" id="PF00905"/>
    </source>
</evidence>
<dbReference type="GO" id="GO:0071555">
    <property type="term" value="P:cell wall organization"/>
    <property type="evidence" value="ECO:0007669"/>
    <property type="project" value="UniProtKB-KW"/>
</dbReference>
<evidence type="ECO:0000256" key="15">
    <source>
        <dbReference type="SAM" id="MobiDB-lite"/>
    </source>
</evidence>
<evidence type="ECO:0000256" key="11">
    <source>
        <dbReference type="ARBA" id="ARBA00023268"/>
    </source>
</evidence>
<feature type="domain" description="Glycosyl transferase family 51" evidence="17">
    <location>
        <begin position="44"/>
        <end position="220"/>
    </location>
</feature>
<dbReference type="Proteomes" id="UP000198534">
    <property type="component" value="Unassembled WGS sequence"/>
</dbReference>
<keyword evidence="8" id="KW-0133">Cell shape</keyword>
<dbReference type="InterPro" id="IPR001460">
    <property type="entry name" value="PCN-bd_Tpept"/>
</dbReference>
<protein>
    <submittedName>
        <fullName evidence="18">Penicillin-binding protein 2A</fullName>
    </submittedName>
</protein>
<dbReference type="SUPFAM" id="SSF53955">
    <property type="entry name" value="Lysozyme-like"/>
    <property type="match status" value="1"/>
</dbReference>
<keyword evidence="7" id="KW-0378">Hydrolase</keyword>
<dbReference type="GO" id="GO:0009002">
    <property type="term" value="F:serine-type D-Ala-D-Ala carboxypeptidase activity"/>
    <property type="evidence" value="ECO:0007669"/>
    <property type="project" value="UniProtKB-EC"/>
</dbReference>
<organism evidence="18 19">
    <name type="scientific">Marininema mesophilum</name>
    <dbReference type="NCBI Taxonomy" id="1048340"/>
    <lineage>
        <taxon>Bacteria</taxon>
        <taxon>Bacillati</taxon>
        <taxon>Bacillota</taxon>
        <taxon>Bacilli</taxon>
        <taxon>Bacillales</taxon>
        <taxon>Thermoactinomycetaceae</taxon>
        <taxon>Marininema</taxon>
    </lineage>
</organism>
<evidence type="ECO:0000256" key="8">
    <source>
        <dbReference type="ARBA" id="ARBA00022960"/>
    </source>
</evidence>
<comment type="catalytic activity">
    <reaction evidence="14">
        <text>[GlcNAc-(1-&gt;4)-Mur2Ac(oyl-L-Ala-gamma-D-Glu-L-Lys-D-Ala-D-Ala)](n)-di-trans,octa-cis-undecaprenyl diphosphate + beta-D-GlcNAc-(1-&gt;4)-Mur2Ac(oyl-L-Ala-gamma-D-Glu-L-Lys-D-Ala-D-Ala)-di-trans,octa-cis-undecaprenyl diphosphate = [GlcNAc-(1-&gt;4)-Mur2Ac(oyl-L-Ala-gamma-D-Glu-L-Lys-D-Ala-D-Ala)](n+1)-di-trans,octa-cis-undecaprenyl diphosphate + di-trans,octa-cis-undecaprenyl diphosphate + H(+)</text>
        <dbReference type="Rhea" id="RHEA:23708"/>
        <dbReference type="Rhea" id="RHEA-COMP:9602"/>
        <dbReference type="Rhea" id="RHEA-COMP:9603"/>
        <dbReference type="ChEBI" id="CHEBI:15378"/>
        <dbReference type="ChEBI" id="CHEBI:58405"/>
        <dbReference type="ChEBI" id="CHEBI:60033"/>
        <dbReference type="ChEBI" id="CHEBI:78435"/>
        <dbReference type="EC" id="2.4.99.28"/>
    </reaction>
</comment>
<evidence type="ECO:0000256" key="13">
    <source>
        <dbReference type="ARBA" id="ARBA00034000"/>
    </source>
</evidence>
<gene>
    <name evidence="18" type="ORF">SAMN05444487_111104</name>
</gene>
<dbReference type="GO" id="GO:0005886">
    <property type="term" value="C:plasma membrane"/>
    <property type="evidence" value="ECO:0007669"/>
    <property type="project" value="UniProtKB-SubCell"/>
</dbReference>
<dbReference type="AlphaFoldDB" id="A0A1H2ZK99"/>
<evidence type="ECO:0000256" key="2">
    <source>
        <dbReference type="ARBA" id="ARBA00022475"/>
    </source>
</evidence>
<dbReference type="InterPro" id="IPR023346">
    <property type="entry name" value="Lysozyme-like_dom_sf"/>
</dbReference>
<dbReference type="GO" id="GO:0009252">
    <property type="term" value="P:peptidoglycan biosynthetic process"/>
    <property type="evidence" value="ECO:0007669"/>
    <property type="project" value="UniProtKB-KW"/>
</dbReference>
<keyword evidence="5" id="KW-0328">Glycosyltransferase</keyword>
<feature type="compositionally biased region" description="Basic and acidic residues" evidence="15">
    <location>
        <begin position="601"/>
        <end position="619"/>
    </location>
</feature>
<dbReference type="Pfam" id="PF00905">
    <property type="entry name" value="Transpeptidase"/>
    <property type="match status" value="1"/>
</dbReference>
<evidence type="ECO:0000256" key="1">
    <source>
        <dbReference type="ARBA" id="ARBA00004236"/>
    </source>
</evidence>
<evidence type="ECO:0000256" key="3">
    <source>
        <dbReference type="ARBA" id="ARBA00022645"/>
    </source>
</evidence>
<evidence type="ECO:0000256" key="12">
    <source>
        <dbReference type="ARBA" id="ARBA00023316"/>
    </source>
</evidence>
<dbReference type="EMBL" id="FNNQ01000011">
    <property type="protein sequence ID" value="SDX17840.1"/>
    <property type="molecule type" value="Genomic_DNA"/>
</dbReference>
<dbReference type="InterPro" id="IPR050396">
    <property type="entry name" value="Glycosyltr_51/Transpeptidase"/>
</dbReference>
<dbReference type="Gene3D" id="1.10.3810.10">
    <property type="entry name" value="Biosynthetic peptidoglycan transglycosylase-like"/>
    <property type="match status" value="1"/>
</dbReference>
<dbReference type="SUPFAM" id="SSF56601">
    <property type="entry name" value="beta-lactamase/transpeptidase-like"/>
    <property type="match status" value="1"/>
</dbReference>
<dbReference type="GO" id="GO:0008955">
    <property type="term" value="F:peptidoglycan glycosyltransferase activity"/>
    <property type="evidence" value="ECO:0007669"/>
    <property type="project" value="UniProtKB-EC"/>
</dbReference>